<reference evidence="3" key="2">
    <citation type="journal article" date="2024" name="Plant">
        <title>Genomic evolution and insights into agronomic trait innovations of Sesamum species.</title>
        <authorList>
            <person name="Miao H."/>
            <person name="Wang L."/>
            <person name="Qu L."/>
            <person name="Liu H."/>
            <person name="Sun Y."/>
            <person name="Le M."/>
            <person name="Wang Q."/>
            <person name="Wei S."/>
            <person name="Zheng Y."/>
            <person name="Lin W."/>
            <person name="Duan Y."/>
            <person name="Cao H."/>
            <person name="Xiong S."/>
            <person name="Wang X."/>
            <person name="Wei L."/>
            <person name="Li C."/>
            <person name="Ma Q."/>
            <person name="Ju M."/>
            <person name="Zhao R."/>
            <person name="Li G."/>
            <person name="Mu C."/>
            <person name="Tian Q."/>
            <person name="Mei H."/>
            <person name="Zhang T."/>
            <person name="Gao T."/>
            <person name="Zhang H."/>
        </authorList>
    </citation>
    <scope>NUCLEOTIDE SEQUENCE</scope>
    <source>
        <strain evidence="3">3651</strain>
    </source>
</reference>
<evidence type="ECO:0000313" key="3">
    <source>
        <dbReference type="EMBL" id="KAK4429340.1"/>
    </source>
</evidence>
<dbReference type="AlphaFoldDB" id="A0AAE1YFI6"/>
<keyword evidence="2" id="KW-1133">Transmembrane helix</keyword>
<evidence type="ECO:0000313" key="4">
    <source>
        <dbReference type="Proteomes" id="UP001293254"/>
    </source>
</evidence>
<evidence type="ECO:0000256" key="2">
    <source>
        <dbReference type="SAM" id="Phobius"/>
    </source>
</evidence>
<gene>
    <name evidence="3" type="ORF">Salat_1234400</name>
</gene>
<feature type="region of interest" description="Disordered" evidence="1">
    <location>
        <begin position="62"/>
        <end position="82"/>
    </location>
</feature>
<protein>
    <submittedName>
        <fullName evidence="3">Uncharacterized protein</fullName>
    </submittedName>
</protein>
<name>A0AAE1YFI6_9LAMI</name>
<keyword evidence="4" id="KW-1185">Reference proteome</keyword>
<sequence length="177" mass="19267">MASPLVVVGYLSSTSIGGRDNIGNFIFSVIVMASQHSLSTLFLLLGLIVVAHRCDARQLEKIEGPNGDNKQLPNSDDKHLTAFVSSPDDRPAIFHALERPTGDNKQLSPSLVSSPIPLADIPNRDDNKHLLIFWPSYPPKSHALEHLNGDNKQILISGPDDLPPKILAVERPNGDNN</sequence>
<dbReference type="EMBL" id="JACGWO010000004">
    <property type="protein sequence ID" value="KAK4429340.1"/>
    <property type="molecule type" value="Genomic_DNA"/>
</dbReference>
<evidence type="ECO:0000256" key="1">
    <source>
        <dbReference type="SAM" id="MobiDB-lite"/>
    </source>
</evidence>
<proteinExistence type="predicted"/>
<feature type="transmembrane region" description="Helical" evidence="2">
    <location>
        <begin position="25"/>
        <end position="51"/>
    </location>
</feature>
<accession>A0AAE1YFI6</accession>
<reference evidence="3" key="1">
    <citation type="submission" date="2020-06" db="EMBL/GenBank/DDBJ databases">
        <authorList>
            <person name="Li T."/>
            <person name="Hu X."/>
            <person name="Zhang T."/>
            <person name="Song X."/>
            <person name="Zhang H."/>
            <person name="Dai N."/>
            <person name="Sheng W."/>
            <person name="Hou X."/>
            <person name="Wei L."/>
        </authorList>
    </citation>
    <scope>NUCLEOTIDE SEQUENCE</scope>
    <source>
        <strain evidence="3">3651</strain>
        <tissue evidence="3">Leaf</tissue>
    </source>
</reference>
<keyword evidence="2" id="KW-0812">Transmembrane</keyword>
<keyword evidence="2" id="KW-0472">Membrane</keyword>
<organism evidence="3 4">
    <name type="scientific">Sesamum alatum</name>
    <dbReference type="NCBI Taxonomy" id="300844"/>
    <lineage>
        <taxon>Eukaryota</taxon>
        <taxon>Viridiplantae</taxon>
        <taxon>Streptophyta</taxon>
        <taxon>Embryophyta</taxon>
        <taxon>Tracheophyta</taxon>
        <taxon>Spermatophyta</taxon>
        <taxon>Magnoliopsida</taxon>
        <taxon>eudicotyledons</taxon>
        <taxon>Gunneridae</taxon>
        <taxon>Pentapetalae</taxon>
        <taxon>asterids</taxon>
        <taxon>lamiids</taxon>
        <taxon>Lamiales</taxon>
        <taxon>Pedaliaceae</taxon>
        <taxon>Sesamum</taxon>
    </lineage>
</organism>
<comment type="caution">
    <text evidence="3">The sequence shown here is derived from an EMBL/GenBank/DDBJ whole genome shotgun (WGS) entry which is preliminary data.</text>
</comment>
<dbReference type="Proteomes" id="UP001293254">
    <property type="component" value="Unassembled WGS sequence"/>
</dbReference>